<protein>
    <submittedName>
        <fullName evidence="1">DUF1292 domain-containing protein</fullName>
    </submittedName>
</protein>
<gene>
    <name evidence="1" type="ORF">SM124_19195</name>
</gene>
<accession>A0ABU5J359</accession>
<dbReference type="Proteomes" id="UP001290455">
    <property type="component" value="Unassembled WGS sequence"/>
</dbReference>
<organism evidence="1 2">
    <name type="scientific">Robertmurraya mangrovi</name>
    <dbReference type="NCBI Taxonomy" id="3098077"/>
    <lineage>
        <taxon>Bacteria</taxon>
        <taxon>Bacillati</taxon>
        <taxon>Bacillota</taxon>
        <taxon>Bacilli</taxon>
        <taxon>Bacillales</taxon>
        <taxon>Bacillaceae</taxon>
        <taxon>Robertmurraya</taxon>
    </lineage>
</organism>
<evidence type="ECO:0000313" key="1">
    <source>
        <dbReference type="EMBL" id="MDZ5473849.1"/>
    </source>
</evidence>
<proteinExistence type="predicted"/>
<reference evidence="1 2" key="1">
    <citation type="submission" date="2023-11" db="EMBL/GenBank/DDBJ databases">
        <title>Bacillus jintuensis, isolated from a mudflat on the Beibu Gulf coast.</title>
        <authorList>
            <person name="Li M."/>
        </authorList>
    </citation>
    <scope>NUCLEOTIDE SEQUENCE [LARGE SCALE GENOMIC DNA]</scope>
    <source>
        <strain evidence="1 2">31A1R</strain>
    </source>
</reference>
<dbReference type="RefSeq" id="WP_322448142.1">
    <property type="nucleotide sequence ID" value="NZ_JAXOFX010000017.1"/>
</dbReference>
<keyword evidence="2" id="KW-1185">Reference proteome</keyword>
<dbReference type="Pfam" id="PF06949">
    <property type="entry name" value="DUF1292"/>
    <property type="match status" value="1"/>
</dbReference>
<name>A0ABU5J359_9BACI</name>
<comment type="caution">
    <text evidence="1">The sequence shown here is derived from an EMBL/GenBank/DDBJ whole genome shotgun (WGS) entry which is preliminary data.</text>
</comment>
<evidence type="ECO:0000313" key="2">
    <source>
        <dbReference type="Proteomes" id="UP001290455"/>
    </source>
</evidence>
<dbReference type="EMBL" id="JAXOFX010000017">
    <property type="protein sequence ID" value="MDZ5473849.1"/>
    <property type="molecule type" value="Genomic_DNA"/>
</dbReference>
<sequence length="83" mass="9487">MAENIRDYITIEDENGNEKEYSIEALFDMEDNSYALLKSMDETILMKIEEEGDEQYLVGITDPEEKSSILDAYEIAIDEAPAD</sequence>
<dbReference type="InterPro" id="IPR009711">
    <property type="entry name" value="UPF0473"/>
</dbReference>